<evidence type="ECO:0000313" key="5">
    <source>
        <dbReference type="Proteomes" id="UP000625210"/>
    </source>
</evidence>
<evidence type="ECO:0000256" key="1">
    <source>
        <dbReference type="SAM" id="MobiDB-lite"/>
    </source>
</evidence>
<keyword evidence="2" id="KW-1133">Transmembrane helix</keyword>
<feature type="domain" description="Cytoskeleton protein RodZ-like C-terminal" evidence="3">
    <location>
        <begin position="209"/>
        <end position="275"/>
    </location>
</feature>
<dbReference type="Proteomes" id="UP000625210">
    <property type="component" value="Unassembled WGS sequence"/>
</dbReference>
<dbReference type="EMBL" id="BMHQ01000011">
    <property type="protein sequence ID" value="GGE24885.1"/>
    <property type="molecule type" value="Genomic_DNA"/>
</dbReference>
<dbReference type="InterPro" id="IPR050400">
    <property type="entry name" value="Bact_Cytoskel_RodZ"/>
</dbReference>
<feature type="transmembrane region" description="Helical" evidence="2">
    <location>
        <begin position="127"/>
        <end position="148"/>
    </location>
</feature>
<keyword evidence="5" id="KW-1185">Reference proteome</keyword>
<dbReference type="Pfam" id="PF13413">
    <property type="entry name" value="HTH_25"/>
    <property type="match status" value="1"/>
</dbReference>
<evidence type="ECO:0000256" key="2">
    <source>
        <dbReference type="SAM" id="Phobius"/>
    </source>
</evidence>
<protein>
    <submittedName>
        <fullName evidence="4">XRE family transcriptional regulator</fullName>
    </submittedName>
</protein>
<dbReference type="GO" id="GO:0003677">
    <property type="term" value="F:DNA binding"/>
    <property type="evidence" value="ECO:0007669"/>
    <property type="project" value="InterPro"/>
</dbReference>
<dbReference type="AlphaFoldDB" id="A0A8J2YEJ5"/>
<evidence type="ECO:0000313" key="4">
    <source>
        <dbReference type="EMBL" id="GGE24885.1"/>
    </source>
</evidence>
<evidence type="ECO:0000259" key="3">
    <source>
        <dbReference type="Pfam" id="PF13464"/>
    </source>
</evidence>
<feature type="region of interest" description="Disordered" evidence="1">
    <location>
        <begin position="156"/>
        <end position="178"/>
    </location>
</feature>
<keyword evidence="2" id="KW-0472">Membrane</keyword>
<dbReference type="PANTHER" id="PTHR34475:SF1">
    <property type="entry name" value="CYTOSKELETON PROTEIN RODZ"/>
    <property type="match status" value="1"/>
</dbReference>
<name>A0A8J2YEJ5_9BACL</name>
<sequence length="285" mass="31790">MSKPTEQLRQSRKAAGLSLEDVQKHTKIQTKYLEAVEEGDFSLLPGKFYARAFIRSYAEFLQVDPTPILAYFESAVASEQPADETEDSPSKESPVPSLSRSERFARRRRPKRNFLPPISPKSIGPKWYAGLLLVLFVLLIPIVIYAFGAFDEPQPKDPTAERNKDGVQAQRVGDGQSGKMADVQLVKPSETHKFGDVFHISKAGKVEVTLKAKEATWFRYRAGGPTEEVTAEGELQPGETKTFKHPNWVSLRVENPSAVELKANGNVIDTTGESSPHTYQFQLKN</sequence>
<dbReference type="PANTHER" id="PTHR34475">
    <property type="match status" value="1"/>
</dbReference>
<comment type="caution">
    <text evidence="4">The sequence shown here is derived from an EMBL/GenBank/DDBJ whole genome shotgun (WGS) entry which is preliminary data.</text>
</comment>
<reference evidence="4" key="1">
    <citation type="journal article" date="2014" name="Int. J. Syst. Evol. Microbiol.">
        <title>Complete genome sequence of Corynebacterium casei LMG S-19264T (=DSM 44701T), isolated from a smear-ripened cheese.</title>
        <authorList>
            <consortium name="US DOE Joint Genome Institute (JGI-PGF)"/>
            <person name="Walter F."/>
            <person name="Albersmeier A."/>
            <person name="Kalinowski J."/>
            <person name="Ruckert C."/>
        </authorList>
    </citation>
    <scope>NUCLEOTIDE SEQUENCE</scope>
    <source>
        <strain evidence="4">CGMCC 1.15179</strain>
    </source>
</reference>
<dbReference type="RefSeq" id="WP_188648597.1">
    <property type="nucleotide sequence ID" value="NZ_BMHQ01000011.1"/>
</dbReference>
<dbReference type="InterPro" id="IPR010982">
    <property type="entry name" value="Lambda_DNA-bd_dom_sf"/>
</dbReference>
<dbReference type="Pfam" id="PF13464">
    <property type="entry name" value="RodZ_C"/>
    <property type="match status" value="1"/>
</dbReference>
<accession>A0A8J2YEJ5</accession>
<dbReference type="InterPro" id="IPR025194">
    <property type="entry name" value="RodZ-like_C"/>
</dbReference>
<reference evidence="4" key="2">
    <citation type="submission" date="2020-09" db="EMBL/GenBank/DDBJ databases">
        <authorList>
            <person name="Sun Q."/>
            <person name="Zhou Y."/>
        </authorList>
    </citation>
    <scope>NUCLEOTIDE SEQUENCE</scope>
    <source>
        <strain evidence="4">CGMCC 1.15179</strain>
    </source>
</reference>
<feature type="region of interest" description="Disordered" evidence="1">
    <location>
        <begin position="79"/>
        <end position="106"/>
    </location>
</feature>
<dbReference type="InterPro" id="IPR001387">
    <property type="entry name" value="Cro/C1-type_HTH"/>
</dbReference>
<gene>
    <name evidence="4" type="ORF">GCM10011571_28820</name>
</gene>
<proteinExistence type="predicted"/>
<keyword evidence="2" id="KW-0812">Transmembrane</keyword>
<feature type="compositionally biased region" description="Basic and acidic residues" evidence="1">
    <location>
        <begin position="156"/>
        <end position="165"/>
    </location>
</feature>
<dbReference type="CDD" id="cd00093">
    <property type="entry name" value="HTH_XRE"/>
    <property type="match status" value="1"/>
</dbReference>
<dbReference type="Gene3D" id="1.10.260.40">
    <property type="entry name" value="lambda repressor-like DNA-binding domains"/>
    <property type="match status" value="1"/>
</dbReference>
<organism evidence="4 5">
    <name type="scientific">Marinithermofilum abyssi</name>
    <dbReference type="NCBI Taxonomy" id="1571185"/>
    <lineage>
        <taxon>Bacteria</taxon>
        <taxon>Bacillati</taxon>
        <taxon>Bacillota</taxon>
        <taxon>Bacilli</taxon>
        <taxon>Bacillales</taxon>
        <taxon>Thermoactinomycetaceae</taxon>
        <taxon>Marinithermofilum</taxon>
    </lineage>
</organism>